<feature type="compositionally biased region" description="Polar residues" evidence="4">
    <location>
        <begin position="1"/>
        <end position="18"/>
    </location>
</feature>
<sequence>MSQTYRMSLRASRTNSTAPHPIKDVETFEQPRSIPTRPPPLPHPAGHSSATTNSGSSASQVRSLGVDHPEYVPPLLAGIRVHLLPTKLDAALPEYSRKVVTLGGKLVPLPTATASVTGEKPIHQEKTTFPLDYPHVVLTALKGRPRLSRLLNGNLVDDLDVVDIVWIDEVWKTAQDWVWGRPVSVGLGADMKDHEAPTNDEGIIESQMDTSTDTGFAQLQSSSFPLPELPDRHPFRIPNTSATILERIRNRDSLAVCEASDVAICLKETLGRDSVKVEFELEEERLDLGMGAAGKRKRDSVDGDEEKNMGIEKKIKREASTMASANDREDAGKRGLDVKSLTRGFSTQALDLKSGVPGYLVHLQDEDKIKTESDLDLKPPQRAVITLNSDAKDPETQPLEVDQKPSKEYMRMGKKVSIHVNHPKRDKQILAKSKEEQVVEKPEVVDGVETLRPLPYDVELEEIPSLAIRRCSPLICVNDDIINAIRPIYLKREFDAPAEKNANTLSYKRSMSASRFVPLPISCLDPYRIMHLTDSQRCIRLGLVSDSMGIEKIRRLACFITAVPRRLKSGAEALKLSGCGSKVADRIAEYLETGRIEESDSILTDPRFRTLREFSSVFTIGTSTAVELYDTHGCRSLSDVADYYAEKEGQEWDSGVVGEGVPLAKRKVRYGTDGVLGGRGGTYRWKRKTRDAVRRRQEGMMSKAEICREWMLIQDELDERIPRAEVQEIARCVQTHLDAILPGCHCTLTGGYRRGKLESGDIDLIICPPAPGLDSGLLKSLRDRMTAAGIITHILQLTMAVDLERQTHNNARGNNFDGLDKAFVIFKLPSNHTRRPRLHRRVDLIVAPYHRYSLAVLGWSGSMIFERDLRRHAEDALGLKFDSGSLHVRQTGEELYARTERDVFRLLRLDWVPPEFRNADG</sequence>
<organism evidence="6 7">
    <name type="scientific">Filobasidium floriforme</name>
    <dbReference type="NCBI Taxonomy" id="5210"/>
    <lineage>
        <taxon>Eukaryota</taxon>
        <taxon>Fungi</taxon>
        <taxon>Dikarya</taxon>
        <taxon>Basidiomycota</taxon>
        <taxon>Agaricomycotina</taxon>
        <taxon>Tremellomycetes</taxon>
        <taxon>Filobasidiales</taxon>
        <taxon>Filobasidiaceae</taxon>
        <taxon>Filobasidium</taxon>
    </lineage>
</organism>
<accession>A0A8K0JQ17</accession>
<feature type="region of interest" description="Disordered" evidence="4">
    <location>
        <begin position="1"/>
        <end position="63"/>
    </location>
</feature>
<evidence type="ECO:0000256" key="4">
    <source>
        <dbReference type="SAM" id="MobiDB-lite"/>
    </source>
</evidence>
<feature type="domain" description="DNA-directed DNA polymerase X" evidence="5">
    <location>
        <begin position="538"/>
        <end position="918"/>
    </location>
</feature>
<dbReference type="InterPro" id="IPR029398">
    <property type="entry name" value="PolB_thumb"/>
</dbReference>
<dbReference type="GO" id="GO:0005634">
    <property type="term" value="C:nucleus"/>
    <property type="evidence" value="ECO:0007669"/>
    <property type="project" value="TreeGrafter"/>
</dbReference>
<feature type="compositionally biased region" description="Low complexity" evidence="4">
    <location>
        <begin position="44"/>
        <end position="59"/>
    </location>
</feature>
<dbReference type="Pfam" id="PF14791">
    <property type="entry name" value="DNA_pol_B_thumb"/>
    <property type="match status" value="1"/>
</dbReference>
<dbReference type="InterPro" id="IPR019843">
    <property type="entry name" value="DNA_pol-X_BS"/>
</dbReference>
<dbReference type="PRINTS" id="PR00870">
    <property type="entry name" value="DNAPOLXBETA"/>
</dbReference>
<reference evidence="6" key="1">
    <citation type="submission" date="2020-04" db="EMBL/GenBank/DDBJ databases">
        <title>Analysis of mating type loci in Filobasidium floriforme.</title>
        <authorList>
            <person name="Nowrousian M."/>
        </authorList>
    </citation>
    <scope>NUCLEOTIDE SEQUENCE</scope>
    <source>
        <strain evidence="6">CBS 6242</strain>
    </source>
</reference>
<comment type="similarity">
    <text evidence="1">Belongs to the DNA polymerase type-X family.</text>
</comment>
<dbReference type="Gene3D" id="1.10.150.110">
    <property type="entry name" value="DNA polymerase beta, N-terminal domain-like"/>
    <property type="match status" value="1"/>
</dbReference>
<dbReference type="PANTHER" id="PTHR11276">
    <property type="entry name" value="DNA POLYMERASE TYPE-X FAMILY MEMBER"/>
    <property type="match status" value="1"/>
</dbReference>
<dbReference type="Gene3D" id="3.30.210.10">
    <property type="entry name" value="DNA polymerase, thumb domain"/>
    <property type="match status" value="1"/>
</dbReference>
<evidence type="ECO:0000259" key="5">
    <source>
        <dbReference type="SMART" id="SM00483"/>
    </source>
</evidence>
<dbReference type="PRINTS" id="PR00869">
    <property type="entry name" value="DNAPOLX"/>
</dbReference>
<dbReference type="Proteomes" id="UP000812966">
    <property type="component" value="Unassembled WGS sequence"/>
</dbReference>
<dbReference type="Pfam" id="PF14792">
    <property type="entry name" value="DNA_pol_B_palm"/>
    <property type="match status" value="1"/>
</dbReference>
<dbReference type="InterPro" id="IPR002008">
    <property type="entry name" value="DNA_pol_X_beta-like"/>
</dbReference>
<dbReference type="SUPFAM" id="SSF81301">
    <property type="entry name" value="Nucleotidyltransferase"/>
    <property type="match status" value="1"/>
</dbReference>
<dbReference type="InterPro" id="IPR028207">
    <property type="entry name" value="DNA_pol_B_palm_palm"/>
</dbReference>
<proteinExistence type="inferred from homology"/>
<evidence type="ECO:0000256" key="2">
    <source>
        <dbReference type="ARBA" id="ARBA00022679"/>
    </source>
</evidence>
<dbReference type="InterPro" id="IPR043519">
    <property type="entry name" value="NT_sf"/>
</dbReference>
<dbReference type="PANTHER" id="PTHR11276:SF42">
    <property type="entry name" value="DNA POLYMERASE BETA"/>
    <property type="match status" value="1"/>
</dbReference>
<evidence type="ECO:0000256" key="3">
    <source>
        <dbReference type="ARBA" id="ARBA00022695"/>
    </source>
</evidence>
<dbReference type="SMART" id="SM00483">
    <property type="entry name" value="POLXc"/>
    <property type="match status" value="1"/>
</dbReference>
<dbReference type="InterPro" id="IPR022312">
    <property type="entry name" value="DNA_pol_X"/>
</dbReference>
<dbReference type="FunFam" id="3.30.210.10:FF:000005">
    <property type="entry name" value="DNA polymerase IV"/>
    <property type="match status" value="1"/>
</dbReference>
<dbReference type="Gene3D" id="1.10.150.20">
    <property type="entry name" value="5' to 3' exonuclease, C-terminal subdomain"/>
    <property type="match status" value="1"/>
</dbReference>
<evidence type="ECO:0000313" key="7">
    <source>
        <dbReference type="Proteomes" id="UP000812966"/>
    </source>
</evidence>
<evidence type="ECO:0000313" key="6">
    <source>
        <dbReference type="EMBL" id="KAG7531958.1"/>
    </source>
</evidence>
<dbReference type="EMBL" id="JABELV010000078">
    <property type="protein sequence ID" value="KAG7531958.1"/>
    <property type="molecule type" value="Genomic_DNA"/>
</dbReference>
<dbReference type="CDD" id="cd00141">
    <property type="entry name" value="NT_POLXc"/>
    <property type="match status" value="1"/>
</dbReference>
<dbReference type="AlphaFoldDB" id="A0A8K0JQ17"/>
<dbReference type="InterPro" id="IPR037160">
    <property type="entry name" value="DNA_Pol_thumb_sf"/>
</dbReference>
<comment type="caution">
    <text evidence="6">The sequence shown here is derived from an EMBL/GenBank/DDBJ whole genome shotgun (WGS) entry which is preliminary data.</text>
</comment>
<keyword evidence="7" id="KW-1185">Reference proteome</keyword>
<dbReference type="GO" id="GO:0006284">
    <property type="term" value="P:base-excision repair"/>
    <property type="evidence" value="ECO:0007669"/>
    <property type="project" value="TreeGrafter"/>
</dbReference>
<dbReference type="GO" id="GO:0003887">
    <property type="term" value="F:DNA-directed DNA polymerase activity"/>
    <property type="evidence" value="ECO:0007669"/>
    <property type="project" value="InterPro"/>
</dbReference>
<dbReference type="InterPro" id="IPR002054">
    <property type="entry name" value="DNA-dir_DNA_pol_X"/>
</dbReference>
<gene>
    <name evidence="6" type="ORF">FFLO_03965</name>
</gene>
<keyword evidence="3" id="KW-0548">Nucleotidyltransferase</keyword>
<evidence type="ECO:0000256" key="1">
    <source>
        <dbReference type="ARBA" id="ARBA00008323"/>
    </source>
</evidence>
<keyword evidence="2" id="KW-0808">Transferase</keyword>
<protein>
    <recommendedName>
        <fullName evidence="5">DNA-directed DNA polymerase X domain-containing protein</fullName>
    </recommendedName>
</protein>
<dbReference type="GO" id="GO:0003677">
    <property type="term" value="F:DNA binding"/>
    <property type="evidence" value="ECO:0007669"/>
    <property type="project" value="InterPro"/>
</dbReference>
<dbReference type="GO" id="GO:0006303">
    <property type="term" value="P:double-strand break repair via nonhomologous end joining"/>
    <property type="evidence" value="ECO:0007669"/>
    <property type="project" value="TreeGrafter"/>
</dbReference>
<dbReference type="Gene3D" id="3.30.460.10">
    <property type="entry name" value="Beta Polymerase, domain 2"/>
    <property type="match status" value="1"/>
</dbReference>
<dbReference type="SUPFAM" id="SSF47802">
    <property type="entry name" value="DNA polymerase beta, N-terminal domain-like"/>
    <property type="match status" value="1"/>
</dbReference>
<dbReference type="InterPro" id="IPR027421">
    <property type="entry name" value="DNA_pol_lamdba_lyase_dom_sf"/>
</dbReference>
<name>A0A8K0JQ17_9TREE</name>
<dbReference type="PROSITE" id="PS00522">
    <property type="entry name" value="DNA_POLYMERASE_X"/>
    <property type="match status" value="1"/>
</dbReference>